<reference evidence="2" key="1">
    <citation type="submission" date="2014-09" db="EMBL/GenBank/DDBJ databases">
        <authorList>
            <person name="Magalhaes I.L.F."/>
            <person name="Oliveira U."/>
            <person name="Santos F.R."/>
            <person name="Vidigal T.H.D.A."/>
            <person name="Brescovit A.D."/>
            <person name="Santos A.J."/>
        </authorList>
    </citation>
    <scope>NUCLEOTIDE SEQUENCE</scope>
    <source>
        <tissue evidence="2">Shoot tissue taken approximately 20 cm above the soil surface</tissue>
    </source>
</reference>
<organism evidence="2">
    <name type="scientific">Arundo donax</name>
    <name type="common">Giant reed</name>
    <name type="synonym">Donax arundinaceus</name>
    <dbReference type="NCBI Taxonomy" id="35708"/>
    <lineage>
        <taxon>Eukaryota</taxon>
        <taxon>Viridiplantae</taxon>
        <taxon>Streptophyta</taxon>
        <taxon>Embryophyta</taxon>
        <taxon>Tracheophyta</taxon>
        <taxon>Spermatophyta</taxon>
        <taxon>Magnoliopsida</taxon>
        <taxon>Liliopsida</taxon>
        <taxon>Poales</taxon>
        <taxon>Poaceae</taxon>
        <taxon>PACMAD clade</taxon>
        <taxon>Arundinoideae</taxon>
        <taxon>Arundineae</taxon>
        <taxon>Arundo</taxon>
    </lineage>
</organism>
<feature type="compositionally biased region" description="Basic residues" evidence="1">
    <location>
        <begin position="30"/>
        <end position="48"/>
    </location>
</feature>
<accession>A0A0A9DXB9</accession>
<dbReference type="EMBL" id="GBRH01206552">
    <property type="protein sequence ID" value="JAD91343.1"/>
    <property type="molecule type" value="Transcribed_RNA"/>
</dbReference>
<name>A0A0A9DXB9_ARUDO</name>
<evidence type="ECO:0000256" key="1">
    <source>
        <dbReference type="SAM" id="MobiDB-lite"/>
    </source>
</evidence>
<evidence type="ECO:0000313" key="2">
    <source>
        <dbReference type="EMBL" id="JAD91343.1"/>
    </source>
</evidence>
<feature type="region of interest" description="Disordered" evidence="1">
    <location>
        <begin position="18"/>
        <end position="48"/>
    </location>
</feature>
<proteinExistence type="predicted"/>
<sequence>MEPSLGGEYSLMGRAGPLQICRTSSSHLGQRLRGRGRKRRNSRAKRQR</sequence>
<reference evidence="2" key="2">
    <citation type="journal article" date="2015" name="Data Brief">
        <title>Shoot transcriptome of the giant reed, Arundo donax.</title>
        <authorList>
            <person name="Barrero R.A."/>
            <person name="Guerrero F.D."/>
            <person name="Moolhuijzen P."/>
            <person name="Goolsby J.A."/>
            <person name="Tidwell J."/>
            <person name="Bellgard S.E."/>
            <person name="Bellgard M.I."/>
        </authorList>
    </citation>
    <scope>NUCLEOTIDE SEQUENCE</scope>
    <source>
        <tissue evidence="2">Shoot tissue taken approximately 20 cm above the soil surface</tissue>
    </source>
</reference>
<protein>
    <submittedName>
        <fullName evidence="2">Uncharacterized protein</fullName>
    </submittedName>
</protein>
<dbReference type="AlphaFoldDB" id="A0A0A9DXB9"/>